<dbReference type="InterPro" id="IPR020904">
    <property type="entry name" value="Sc_DH/Rdtase_CS"/>
</dbReference>
<dbReference type="InterPro" id="IPR036291">
    <property type="entry name" value="NAD(P)-bd_dom_sf"/>
</dbReference>
<dbReference type="EMBL" id="JAULSW010000004">
    <property type="protein sequence ID" value="KAK3385505.1"/>
    <property type="molecule type" value="Genomic_DNA"/>
</dbReference>
<dbReference type="AlphaFoldDB" id="A0AAE0NPZ0"/>
<dbReference type="SUPFAM" id="SSF51735">
    <property type="entry name" value="NAD(P)-binding Rossmann-fold domains"/>
    <property type="match status" value="1"/>
</dbReference>
<comment type="similarity">
    <text evidence="1">Belongs to the short-chain dehydrogenases/reductases (SDR) family.</text>
</comment>
<name>A0AAE0NPZ0_9PEZI</name>
<dbReference type="GO" id="GO:0016491">
    <property type="term" value="F:oxidoreductase activity"/>
    <property type="evidence" value="ECO:0007669"/>
    <property type="project" value="UniProtKB-KW"/>
</dbReference>
<evidence type="ECO:0000256" key="1">
    <source>
        <dbReference type="ARBA" id="ARBA00006484"/>
    </source>
</evidence>
<sequence length="274" mass="29711">MAFPYKKVLLIGATSGIGLEIAKRLAKEGIDVIAVGRRQSRLDEFVSKAADPGKAFGVAFDIAEIDKIPAFAQSITQAHPDLDCVILNAGIQYVMDFSKPHTVDVSKIQHEITVNYVSMVALTHAFVPFFQTNSTEKKESAIIYTTSGLITIPYPMVLNYCASKAALHSFILSVREQLGQNPDNQKINVVELVVPLVQTELHDGQPGWGPDFNPGMPVASFVDAAMAGLAAKTTTVAVGQAEALYAEFEAEKERRVGPQWAAIRKAFGKAQSFD</sequence>
<reference evidence="4" key="1">
    <citation type="journal article" date="2023" name="Mol. Phylogenet. Evol.">
        <title>Genome-scale phylogeny and comparative genomics of the fungal order Sordariales.</title>
        <authorList>
            <person name="Hensen N."/>
            <person name="Bonometti L."/>
            <person name="Westerberg I."/>
            <person name="Brannstrom I.O."/>
            <person name="Guillou S."/>
            <person name="Cros-Aarteil S."/>
            <person name="Calhoun S."/>
            <person name="Haridas S."/>
            <person name="Kuo A."/>
            <person name="Mondo S."/>
            <person name="Pangilinan J."/>
            <person name="Riley R."/>
            <person name="LaButti K."/>
            <person name="Andreopoulos B."/>
            <person name="Lipzen A."/>
            <person name="Chen C."/>
            <person name="Yan M."/>
            <person name="Daum C."/>
            <person name="Ng V."/>
            <person name="Clum A."/>
            <person name="Steindorff A."/>
            <person name="Ohm R.A."/>
            <person name="Martin F."/>
            <person name="Silar P."/>
            <person name="Natvig D.O."/>
            <person name="Lalanne C."/>
            <person name="Gautier V."/>
            <person name="Ament-Velasquez S.L."/>
            <person name="Kruys A."/>
            <person name="Hutchinson M.I."/>
            <person name="Powell A.J."/>
            <person name="Barry K."/>
            <person name="Miller A.N."/>
            <person name="Grigoriev I.V."/>
            <person name="Debuchy R."/>
            <person name="Gladieux P."/>
            <person name="Hiltunen Thoren M."/>
            <person name="Johannesson H."/>
        </authorList>
    </citation>
    <scope>NUCLEOTIDE SEQUENCE</scope>
    <source>
        <strain evidence="4">CBS 232.78</strain>
    </source>
</reference>
<gene>
    <name evidence="4" type="ORF">B0H63DRAFT_494474</name>
</gene>
<comment type="caution">
    <text evidence="4">The sequence shown here is derived from an EMBL/GenBank/DDBJ whole genome shotgun (WGS) entry which is preliminary data.</text>
</comment>
<evidence type="ECO:0000256" key="2">
    <source>
        <dbReference type="ARBA" id="ARBA00022857"/>
    </source>
</evidence>
<keyword evidence="2" id="KW-0521">NADP</keyword>
<organism evidence="4 5">
    <name type="scientific">Podospora didyma</name>
    <dbReference type="NCBI Taxonomy" id="330526"/>
    <lineage>
        <taxon>Eukaryota</taxon>
        <taxon>Fungi</taxon>
        <taxon>Dikarya</taxon>
        <taxon>Ascomycota</taxon>
        <taxon>Pezizomycotina</taxon>
        <taxon>Sordariomycetes</taxon>
        <taxon>Sordariomycetidae</taxon>
        <taxon>Sordariales</taxon>
        <taxon>Podosporaceae</taxon>
        <taxon>Podospora</taxon>
    </lineage>
</organism>
<dbReference type="Proteomes" id="UP001285441">
    <property type="component" value="Unassembled WGS sequence"/>
</dbReference>
<keyword evidence="5" id="KW-1185">Reference proteome</keyword>
<dbReference type="PANTHER" id="PTHR43669:SF3">
    <property type="entry name" value="ALCOHOL DEHYDROGENASE, PUTATIVE (AFU_ORTHOLOGUE AFUA_3G03445)-RELATED"/>
    <property type="match status" value="1"/>
</dbReference>
<reference evidence="4" key="2">
    <citation type="submission" date="2023-06" db="EMBL/GenBank/DDBJ databases">
        <authorList>
            <consortium name="Lawrence Berkeley National Laboratory"/>
            <person name="Haridas S."/>
            <person name="Hensen N."/>
            <person name="Bonometti L."/>
            <person name="Westerberg I."/>
            <person name="Brannstrom I.O."/>
            <person name="Guillou S."/>
            <person name="Cros-Aarteil S."/>
            <person name="Calhoun S."/>
            <person name="Kuo A."/>
            <person name="Mondo S."/>
            <person name="Pangilinan J."/>
            <person name="Riley R."/>
            <person name="LaButti K."/>
            <person name="Andreopoulos B."/>
            <person name="Lipzen A."/>
            <person name="Chen C."/>
            <person name="Yanf M."/>
            <person name="Daum C."/>
            <person name="Ng V."/>
            <person name="Clum A."/>
            <person name="Steindorff A."/>
            <person name="Ohm R."/>
            <person name="Martin F."/>
            <person name="Silar P."/>
            <person name="Natvig D."/>
            <person name="Lalanne C."/>
            <person name="Gautier V."/>
            <person name="Ament-velasquez S.L."/>
            <person name="Kruys A."/>
            <person name="Hutchinson M.I."/>
            <person name="Powell A.J."/>
            <person name="Barry K."/>
            <person name="Miller A.N."/>
            <person name="Grigoriev I.V."/>
            <person name="Debuchy R."/>
            <person name="Gladieux P."/>
            <person name="Thoren M.H."/>
            <person name="Johannesson H."/>
        </authorList>
    </citation>
    <scope>NUCLEOTIDE SEQUENCE</scope>
    <source>
        <strain evidence="4">CBS 232.78</strain>
    </source>
</reference>
<dbReference type="PANTHER" id="PTHR43669">
    <property type="entry name" value="5-KETO-D-GLUCONATE 5-REDUCTASE"/>
    <property type="match status" value="1"/>
</dbReference>
<dbReference type="Pfam" id="PF00106">
    <property type="entry name" value="adh_short"/>
    <property type="match status" value="1"/>
</dbReference>
<accession>A0AAE0NPZ0</accession>
<protein>
    <submittedName>
        <fullName evidence="4">NADP-dependent dehydrogenase-like protein</fullName>
    </submittedName>
</protein>
<keyword evidence="3" id="KW-0560">Oxidoreductase</keyword>
<dbReference type="Gene3D" id="3.40.50.720">
    <property type="entry name" value="NAD(P)-binding Rossmann-like Domain"/>
    <property type="match status" value="1"/>
</dbReference>
<evidence type="ECO:0000313" key="5">
    <source>
        <dbReference type="Proteomes" id="UP001285441"/>
    </source>
</evidence>
<dbReference type="InterPro" id="IPR002347">
    <property type="entry name" value="SDR_fam"/>
</dbReference>
<evidence type="ECO:0000256" key="3">
    <source>
        <dbReference type="ARBA" id="ARBA00023002"/>
    </source>
</evidence>
<dbReference type="PRINTS" id="PR00081">
    <property type="entry name" value="GDHRDH"/>
</dbReference>
<evidence type="ECO:0000313" key="4">
    <source>
        <dbReference type="EMBL" id="KAK3385505.1"/>
    </source>
</evidence>
<proteinExistence type="inferred from homology"/>
<dbReference type="PROSITE" id="PS00061">
    <property type="entry name" value="ADH_SHORT"/>
    <property type="match status" value="1"/>
</dbReference>